<reference evidence="2" key="1">
    <citation type="submission" date="2023-04" db="EMBL/GenBank/DDBJ databases">
        <title>Phytophthora fragariaefolia NBRC 109709.</title>
        <authorList>
            <person name="Ichikawa N."/>
            <person name="Sato H."/>
            <person name="Tonouchi N."/>
        </authorList>
    </citation>
    <scope>NUCLEOTIDE SEQUENCE</scope>
    <source>
        <strain evidence="2">NBRC 109709</strain>
    </source>
</reference>
<accession>A0A9W6YA92</accession>
<feature type="region of interest" description="Disordered" evidence="1">
    <location>
        <begin position="1"/>
        <end position="32"/>
    </location>
</feature>
<gene>
    <name evidence="2" type="ORF">Pfra01_002493200</name>
</gene>
<sequence>MTQWKEAIKASSEPSTESKLISTGSDYTQMSRSTRDRVQILARVRAAHSYDDIPLETSWQNDHSRLYQSISSCHNRSLGKQHHSVAVSV</sequence>
<name>A0A9W6YA92_9STRA</name>
<evidence type="ECO:0000256" key="1">
    <source>
        <dbReference type="SAM" id="MobiDB-lite"/>
    </source>
</evidence>
<proteinExistence type="predicted"/>
<organism evidence="2 3">
    <name type="scientific">Phytophthora fragariaefolia</name>
    <dbReference type="NCBI Taxonomy" id="1490495"/>
    <lineage>
        <taxon>Eukaryota</taxon>
        <taxon>Sar</taxon>
        <taxon>Stramenopiles</taxon>
        <taxon>Oomycota</taxon>
        <taxon>Peronosporomycetes</taxon>
        <taxon>Peronosporales</taxon>
        <taxon>Peronosporaceae</taxon>
        <taxon>Phytophthora</taxon>
    </lineage>
</organism>
<evidence type="ECO:0000313" key="3">
    <source>
        <dbReference type="Proteomes" id="UP001165121"/>
    </source>
</evidence>
<dbReference type="Proteomes" id="UP001165121">
    <property type="component" value="Unassembled WGS sequence"/>
</dbReference>
<evidence type="ECO:0000313" key="2">
    <source>
        <dbReference type="EMBL" id="GMF58109.1"/>
    </source>
</evidence>
<feature type="compositionally biased region" description="Polar residues" evidence="1">
    <location>
        <begin position="12"/>
        <end position="32"/>
    </location>
</feature>
<protein>
    <submittedName>
        <fullName evidence="2">Unnamed protein product</fullName>
    </submittedName>
</protein>
<dbReference type="AlphaFoldDB" id="A0A9W6YA92"/>
<dbReference type="EMBL" id="BSXT01004514">
    <property type="protein sequence ID" value="GMF58109.1"/>
    <property type="molecule type" value="Genomic_DNA"/>
</dbReference>
<keyword evidence="3" id="KW-1185">Reference proteome</keyword>
<comment type="caution">
    <text evidence="2">The sequence shown here is derived from an EMBL/GenBank/DDBJ whole genome shotgun (WGS) entry which is preliminary data.</text>
</comment>